<evidence type="ECO:0000259" key="10">
    <source>
        <dbReference type="Pfam" id="PF05093"/>
    </source>
</evidence>
<evidence type="ECO:0000256" key="6">
    <source>
        <dbReference type="ARBA" id="ARBA00022723"/>
    </source>
</evidence>
<dbReference type="InterPro" id="IPR046408">
    <property type="entry name" value="CIAPIN1"/>
</dbReference>
<dbReference type="PANTHER" id="PTHR13273">
    <property type="entry name" value="ANAMORSIN"/>
    <property type="match status" value="1"/>
</dbReference>
<evidence type="ECO:0000256" key="8">
    <source>
        <dbReference type="ARBA" id="ARBA00023014"/>
    </source>
</evidence>
<evidence type="ECO:0000256" key="4">
    <source>
        <dbReference type="ARBA" id="ARBA00022485"/>
    </source>
</evidence>
<sequence length="205" mass="24000">MIINFVGNTLIIFNEDIPCDLLRKKYKELFVPTISVLDFKKKRLYRKYNNIFLYTYKNYSFLWELENNILHKVQKCLNKNGILKLIIYLNKNDVITPDKHENKNNNDIKVNIDQKDYCENYINDIFKNIKKECLYNGFINIVNETSVAENGIILNITAENPDFLSNEDNDCYLGDAFRCASCPYKGLPAFQPGENVKLNLNNESN</sequence>
<comment type="subcellular location">
    <subcellularLocation>
        <location evidence="2">Cytoplasm</location>
    </subcellularLocation>
</comment>
<dbReference type="InterPro" id="IPR007785">
    <property type="entry name" value="Anamorsin"/>
</dbReference>
<keyword evidence="6" id="KW-0479">Metal-binding</keyword>
<feature type="domain" description="Anamorsin C-terminal" evidence="10">
    <location>
        <begin position="169"/>
        <end position="198"/>
    </location>
</feature>
<comment type="cofactor">
    <cofactor evidence="1">
        <name>[4Fe-4S] cluster</name>
        <dbReference type="ChEBI" id="CHEBI:49883"/>
    </cofactor>
</comment>
<dbReference type="GO" id="GO:0051539">
    <property type="term" value="F:4 iron, 4 sulfur cluster binding"/>
    <property type="evidence" value="ECO:0007669"/>
    <property type="project" value="UniProtKB-KW"/>
</dbReference>
<reference evidence="11 12" key="1">
    <citation type="submission" date="2013-02" db="EMBL/GenBank/DDBJ databases">
        <title>The Genome Annotation of Plasmodium falciparum NF135/5.C10.</title>
        <authorList>
            <consortium name="The Broad Institute Genome Sequencing Platform"/>
            <consortium name="The Broad Institute Genome Sequencing Center for Infectious Disease"/>
            <person name="Neafsey D."/>
            <person name="Hoffman S."/>
            <person name="Volkman S."/>
            <person name="Rosenthal P."/>
            <person name="Walker B."/>
            <person name="Young S.K."/>
            <person name="Zeng Q."/>
            <person name="Gargeya S."/>
            <person name="Fitzgerald M."/>
            <person name="Haas B."/>
            <person name="Abouelleil A."/>
            <person name="Allen A.W."/>
            <person name="Alvarado L."/>
            <person name="Arachchi H.M."/>
            <person name="Berlin A.M."/>
            <person name="Chapman S.B."/>
            <person name="Gainer-Dewar J."/>
            <person name="Goldberg J."/>
            <person name="Griggs A."/>
            <person name="Gujja S."/>
            <person name="Hansen M."/>
            <person name="Howarth C."/>
            <person name="Imamovic A."/>
            <person name="Ireland A."/>
            <person name="Larimer J."/>
            <person name="McCowan C."/>
            <person name="Murphy C."/>
            <person name="Pearson M."/>
            <person name="Poon T.W."/>
            <person name="Priest M."/>
            <person name="Roberts A."/>
            <person name="Saif S."/>
            <person name="Shea T."/>
            <person name="Sisk P."/>
            <person name="Sykes S."/>
            <person name="Wortman J."/>
            <person name="Nusbaum C."/>
            <person name="Birren B."/>
        </authorList>
    </citation>
    <scope>NUCLEOTIDE SEQUENCE [LARGE SCALE GENOMIC DNA]</scope>
    <source>
        <strain evidence="11 12">NF135/5.C10</strain>
    </source>
</reference>
<name>W4IIW5_PLAFA</name>
<comment type="similarity">
    <text evidence="3">Belongs to the anamorsin family.</text>
</comment>
<keyword evidence="4" id="KW-0004">4Fe-4S</keyword>
<dbReference type="Pfam" id="PF05093">
    <property type="entry name" value="CIAPIN1"/>
    <property type="match status" value="1"/>
</dbReference>
<dbReference type="EMBL" id="KI926044">
    <property type="protein sequence ID" value="ETW43397.1"/>
    <property type="molecule type" value="Genomic_DNA"/>
</dbReference>
<dbReference type="GO" id="GO:0016226">
    <property type="term" value="P:iron-sulfur cluster assembly"/>
    <property type="evidence" value="ECO:0007669"/>
    <property type="project" value="InterPro"/>
</dbReference>
<evidence type="ECO:0000256" key="3">
    <source>
        <dbReference type="ARBA" id="ARBA00008169"/>
    </source>
</evidence>
<dbReference type="AlphaFoldDB" id="W4IIW5"/>
<evidence type="ECO:0000313" key="12">
    <source>
        <dbReference type="Proteomes" id="UP000019114"/>
    </source>
</evidence>
<evidence type="ECO:0000256" key="5">
    <source>
        <dbReference type="ARBA" id="ARBA00022490"/>
    </source>
</evidence>
<dbReference type="Proteomes" id="UP000019114">
    <property type="component" value="Unassembled WGS sequence"/>
</dbReference>
<evidence type="ECO:0000313" key="11">
    <source>
        <dbReference type="EMBL" id="ETW43397.1"/>
    </source>
</evidence>
<reference evidence="11 12" key="2">
    <citation type="submission" date="2013-02" db="EMBL/GenBank/DDBJ databases">
        <title>The Genome Sequence of Plasmodium falciparum NF135/5.C10.</title>
        <authorList>
            <consortium name="The Broad Institute Genome Sequencing Platform"/>
            <consortium name="The Broad Institute Genome Sequencing Center for Infectious Disease"/>
            <person name="Neafsey D."/>
            <person name="Cheeseman I."/>
            <person name="Volkman S."/>
            <person name="Adams J."/>
            <person name="Walker B."/>
            <person name="Young S.K."/>
            <person name="Zeng Q."/>
            <person name="Gargeya S."/>
            <person name="Fitzgerald M."/>
            <person name="Haas B."/>
            <person name="Abouelleil A."/>
            <person name="Alvarado L."/>
            <person name="Arachchi H.M."/>
            <person name="Berlin A.M."/>
            <person name="Chapman S.B."/>
            <person name="Dewar J."/>
            <person name="Goldberg J."/>
            <person name="Griggs A."/>
            <person name="Gujja S."/>
            <person name="Hansen M."/>
            <person name="Howarth C."/>
            <person name="Imamovic A."/>
            <person name="Larimer J."/>
            <person name="McCowan C."/>
            <person name="Murphy C."/>
            <person name="Neiman D."/>
            <person name="Pearson M."/>
            <person name="Priest M."/>
            <person name="Roberts A."/>
            <person name="Saif S."/>
            <person name="Shea T."/>
            <person name="Sisk P."/>
            <person name="Sykes S."/>
            <person name="Wortman J."/>
            <person name="Nusbaum C."/>
            <person name="Birren B."/>
        </authorList>
    </citation>
    <scope>NUCLEOTIDE SEQUENCE [LARGE SCALE GENOMIC DNA]</scope>
    <source>
        <strain evidence="11 12">NF135/5.C10</strain>
    </source>
</reference>
<evidence type="ECO:0000256" key="7">
    <source>
        <dbReference type="ARBA" id="ARBA00023004"/>
    </source>
</evidence>
<protein>
    <recommendedName>
        <fullName evidence="10">Anamorsin C-terminal domain-containing protein</fullName>
    </recommendedName>
</protein>
<proteinExistence type="inferred from homology"/>
<dbReference type="GO" id="GO:0005737">
    <property type="term" value="C:cytoplasm"/>
    <property type="evidence" value="ECO:0007669"/>
    <property type="project" value="UniProtKB-SubCell"/>
</dbReference>
<gene>
    <name evidence="11" type="ORF">PFNF135_02309</name>
</gene>
<dbReference type="OrthoDB" id="311633at2759"/>
<evidence type="ECO:0000256" key="9">
    <source>
        <dbReference type="ARBA" id="ARBA00023128"/>
    </source>
</evidence>
<evidence type="ECO:0000256" key="2">
    <source>
        <dbReference type="ARBA" id="ARBA00004496"/>
    </source>
</evidence>
<accession>W4IIW5</accession>
<dbReference type="GO" id="GO:0046872">
    <property type="term" value="F:metal ion binding"/>
    <property type="evidence" value="ECO:0007669"/>
    <property type="project" value="UniProtKB-KW"/>
</dbReference>
<keyword evidence="8" id="KW-0411">Iron-sulfur</keyword>
<keyword evidence="7" id="KW-0408">Iron</keyword>
<evidence type="ECO:0000256" key="1">
    <source>
        <dbReference type="ARBA" id="ARBA00001966"/>
    </source>
</evidence>
<keyword evidence="9" id="KW-0496">Mitochondrion</keyword>
<organism evidence="11 12">
    <name type="scientific">Plasmodium falciparum NF135/5.C10</name>
    <dbReference type="NCBI Taxonomy" id="1036726"/>
    <lineage>
        <taxon>Eukaryota</taxon>
        <taxon>Sar</taxon>
        <taxon>Alveolata</taxon>
        <taxon>Apicomplexa</taxon>
        <taxon>Aconoidasida</taxon>
        <taxon>Haemosporida</taxon>
        <taxon>Plasmodiidae</taxon>
        <taxon>Plasmodium</taxon>
        <taxon>Plasmodium (Laverania)</taxon>
    </lineage>
</organism>
<keyword evidence="5" id="KW-0963">Cytoplasm</keyword>
<dbReference type="PANTHER" id="PTHR13273:SF14">
    <property type="entry name" value="ANAMORSIN"/>
    <property type="match status" value="1"/>
</dbReference>